<dbReference type="Pfam" id="PF16868">
    <property type="entry name" value="NMT1_3"/>
    <property type="match status" value="1"/>
</dbReference>
<name>A0A1H5J379_9ACTN</name>
<dbReference type="NCBIfam" id="TIGR02122">
    <property type="entry name" value="TRAP_TAXI"/>
    <property type="match status" value="1"/>
</dbReference>
<dbReference type="RefSeq" id="WP_069114544.1">
    <property type="nucleotide sequence ID" value="NZ_FNUC01000003.1"/>
</dbReference>
<keyword evidence="3" id="KW-1185">Reference proteome</keyword>
<dbReference type="EMBL" id="FNUC01000003">
    <property type="protein sequence ID" value="SEE46912.1"/>
    <property type="molecule type" value="Genomic_DNA"/>
</dbReference>
<feature type="signal peptide" evidence="1">
    <location>
        <begin position="1"/>
        <end position="22"/>
    </location>
</feature>
<reference evidence="3" key="1">
    <citation type="submission" date="2016-10" db="EMBL/GenBank/DDBJ databases">
        <authorList>
            <person name="Varghese N."/>
            <person name="Submissions S."/>
        </authorList>
    </citation>
    <scope>NUCLEOTIDE SEQUENCE [LARGE SCALE GENOMIC DNA]</scope>
    <source>
        <strain evidence="3">DSM 45237</strain>
    </source>
</reference>
<dbReference type="PANTHER" id="PTHR42941">
    <property type="entry name" value="SLL1037 PROTEIN"/>
    <property type="match status" value="1"/>
</dbReference>
<keyword evidence="1" id="KW-0732">Signal</keyword>
<gene>
    <name evidence="2" type="ORF">SAMN04488561_1420</name>
</gene>
<dbReference type="Gene3D" id="3.40.190.10">
    <property type="entry name" value="Periplasmic binding protein-like II"/>
    <property type="match status" value="2"/>
</dbReference>
<feature type="chain" id="PRO_5039587100" description="TRAP transporter solute receptor, TAXI family" evidence="1">
    <location>
        <begin position="23"/>
        <end position="333"/>
    </location>
</feature>
<accession>A0A1H5J379</accession>
<evidence type="ECO:0000313" key="2">
    <source>
        <dbReference type="EMBL" id="SEE46912.1"/>
    </source>
</evidence>
<evidence type="ECO:0000256" key="1">
    <source>
        <dbReference type="SAM" id="SignalP"/>
    </source>
</evidence>
<dbReference type="STRING" id="561176.SAMN04488561_1420"/>
<dbReference type="AlphaFoldDB" id="A0A1H5J379"/>
<protein>
    <recommendedName>
        <fullName evidence="4">TRAP transporter solute receptor, TAXI family</fullName>
    </recommendedName>
</protein>
<proteinExistence type="predicted"/>
<dbReference type="InterPro" id="IPR011852">
    <property type="entry name" value="TRAP_TAXI"/>
</dbReference>
<organism evidence="2 3">
    <name type="scientific">Jiangella alba</name>
    <dbReference type="NCBI Taxonomy" id="561176"/>
    <lineage>
        <taxon>Bacteria</taxon>
        <taxon>Bacillati</taxon>
        <taxon>Actinomycetota</taxon>
        <taxon>Actinomycetes</taxon>
        <taxon>Jiangellales</taxon>
        <taxon>Jiangellaceae</taxon>
        <taxon>Jiangella</taxon>
    </lineage>
</organism>
<dbReference type="Proteomes" id="UP000181980">
    <property type="component" value="Unassembled WGS sequence"/>
</dbReference>
<sequence length="333" mass="34052">MRTRVVTRLVAGLLATGLAVSACGGRQSTSPSDDDGGDAGACEAGSGRMTIATGNSTGVYYALGGGLAQLIGDETDITATAAETGASVQNIQQLVAGDYDLAFSLADTAADATEGTAAFDEPQPVSALGRIYPNYTQVVVRADSGITSIQDMAGKTISTGSPNSGTEVIAHRLLEAAGLDPASDVQAQRLDLTKTVDGMKDGSIDGLVWSGGLPTAAMTDLFTALGDDVTFIDITPQLPALQELNPVYTEAEIPAETYGTNAAVPTIVVPNVLLVRDDLDDGTACALTKLVYENVEALTAVHVAAADIDAAMATEIDPIPLHPGAEQAIEELN</sequence>
<dbReference type="OrthoDB" id="5582316at2"/>
<dbReference type="SUPFAM" id="SSF53850">
    <property type="entry name" value="Periplasmic binding protein-like II"/>
    <property type="match status" value="1"/>
</dbReference>
<dbReference type="CDD" id="cd13569">
    <property type="entry name" value="PBP2_TAXI_TRAP_like_1"/>
    <property type="match status" value="1"/>
</dbReference>
<dbReference type="PANTHER" id="PTHR42941:SF1">
    <property type="entry name" value="SLL1037 PROTEIN"/>
    <property type="match status" value="1"/>
</dbReference>
<evidence type="ECO:0008006" key="4">
    <source>
        <dbReference type="Google" id="ProtNLM"/>
    </source>
</evidence>
<dbReference type="PROSITE" id="PS51257">
    <property type="entry name" value="PROKAR_LIPOPROTEIN"/>
    <property type="match status" value="1"/>
</dbReference>
<evidence type="ECO:0000313" key="3">
    <source>
        <dbReference type="Proteomes" id="UP000181980"/>
    </source>
</evidence>